<sequence length="466" mass="54302">MKVKDNPKVYQWVLVLSSVALACMVTFLVFNTYKLKDERFHAFQKESMISAYGQYVKNEKLFPGGNKLFAEHFEKQLPFLLSIEDQALFDTTRDSIVNAFLGQLRQHHNFDTLFQRILIDQQLDRDFVYKLTFDRLEIIKNPDRGWIPIYQVKADDPQAGIAGTLRKISNNNRALQLSINNNQGAEYRFTYSLFVDRPNRVSQVLQDMSLVLFFSVACILLTILINYRTFQNWVNQRKETQLKNDFIQHIRHEFNTPITTIVVAARSLYDMPFARANEKEVKETSAIIERQGMRLRFYVKQILMSITLEEQKPDFLLSDINELTAVLLCDIALRFEDKISITYKKADQAYPVWVDSLLYLCILDNLIENAYKFNKEKNKHVHLFWQVTDADVLRLCIQDNGEGISADDLNYIFQKFYRSKKAQSRSGLGLGLYYSYLCASKMNWEIVVADAPKKGTSMEIIIPTKN</sequence>
<evidence type="ECO:0000313" key="6">
    <source>
        <dbReference type="EMBL" id="PVH25765.1"/>
    </source>
</evidence>
<keyword evidence="4" id="KW-1133">Transmembrane helix</keyword>
<gene>
    <name evidence="6" type="ORF">DC487_07470</name>
</gene>
<dbReference type="CDD" id="cd00082">
    <property type="entry name" value="HisKA"/>
    <property type="match status" value="1"/>
</dbReference>
<evidence type="ECO:0000256" key="3">
    <source>
        <dbReference type="ARBA" id="ARBA00022553"/>
    </source>
</evidence>
<reference evidence="6 7" key="1">
    <citation type="submission" date="2018-04" db="EMBL/GenBank/DDBJ databases">
        <title>Sphingobacterium cortibacter sp. nov.</title>
        <authorList>
            <person name="Li Y."/>
        </authorList>
    </citation>
    <scope>NUCLEOTIDE SEQUENCE [LARGE SCALE GENOMIC DNA]</scope>
    <source>
        <strain evidence="6 7">2c-3</strain>
    </source>
</reference>
<dbReference type="InterPro" id="IPR005467">
    <property type="entry name" value="His_kinase_dom"/>
</dbReference>
<evidence type="ECO:0000313" key="7">
    <source>
        <dbReference type="Proteomes" id="UP000245627"/>
    </source>
</evidence>
<dbReference type="SMART" id="SM00387">
    <property type="entry name" value="HATPase_c"/>
    <property type="match status" value="1"/>
</dbReference>
<dbReference type="GO" id="GO:0000155">
    <property type="term" value="F:phosphorelay sensor kinase activity"/>
    <property type="evidence" value="ECO:0007669"/>
    <property type="project" value="InterPro"/>
</dbReference>
<proteinExistence type="predicted"/>
<dbReference type="CDD" id="cd00075">
    <property type="entry name" value="HATPase"/>
    <property type="match status" value="1"/>
</dbReference>
<dbReference type="PANTHER" id="PTHR43547:SF2">
    <property type="entry name" value="HYBRID SIGNAL TRANSDUCTION HISTIDINE KINASE C"/>
    <property type="match status" value="1"/>
</dbReference>
<dbReference type="InterPro" id="IPR003594">
    <property type="entry name" value="HATPase_dom"/>
</dbReference>
<feature type="transmembrane region" description="Helical" evidence="4">
    <location>
        <begin position="210"/>
        <end position="227"/>
    </location>
</feature>
<evidence type="ECO:0000256" key="4">
    <source>
        <dbReference type="SAM" id="Phobius"/>
    </source>
</evidence>
<keyword evidence="4" id="KW-0472">Membrane</keyword>
<protein>
    <recommendedName>
        <fullName evidence="2">histidine kinase</fullName>
        <ecNumber evidence="2">2.7.13.3</ecNumber>
    </recommendedName>
</protein>
<dbReference type="InterPro" id="IPR036890">
    <property type="entry name" value="HATPase_C_sf"/>
</dbReference>
<comment type="caution">
    <text evidence="6">The sequence shown here is derived from an EMBL/GenBank/DDBJ whole genome shotgun (WGS) entry which is preliminary data.</text>
</comment>
<dbReference type="InterPro" id="IPR004358">
    <property type="entry name" value="Sig_transdc_His_kin-like_C"/>
</dbReference>
<evidence type="ECO:0000256" key="1">
    <source>
        <dbReference type="ARBA" id="ARBA00000085"/>
    </source>
</evidence>
<feature type="transmembrane region" description="Helical" evidence="4">
    <location>
        <begin position="12"/>
        <end position="30"/>
    </location>
</feature>
<dbReference type="PANTHER" id="PTHR43547">
    <property type="entry name" value="TWO-COMPONENT HISTIDINE KINASE"/>
    <property type="match status" value="1"/>
</dbReference>
<keyword evidence="4" id="KW-0812">Transmembrane</keyword>
<comment type="catalytic activity">
    <reaction evidence="1">
        <text>ATP + protein L-histidine = ADP + protein N-phospho-L-histidine.</text>
        <dbReference type="EC" id="2.7.13.3"/>
    </reaction>
</comment>
<dbReference type="PROSITE" id="PS50109">
    <property type="entry name" value="HIS_KIN"/>
    <property type="match status" value="1"/>
</dbReference>
<dbReference type="EC" id="2.7.13.3" evidence="2"/>
<dbReference type="Pfam" id="PF02518">
    <property type="entry name" value="HATPase_c"/>
    <property type="match status" value="1"/>
</dbReference>
<dbReference type="Pfam" id="PF00512">
    <property type="entry name" value="HisKA"/>
    <property type="match status" value="1"/>
</dbReference>
<dbReference type="InterPro" id="IPR036097">
    <property type="entry name" value="HisK_dim/P_sf"/>
</dbReference>
<evidence type="ECO:0000259" key="5">
    <source>
        <dbReference type="PROSITE" id="PS50109"/>
    </source>
</evidence>
<accession>A0A2T8HK38</accession>
<dbReference type="SUPFAM" id="SSF55874">
    <property type="entry name" value="ATPase domain of HSP90 chaperone/DNA topoisomerase II/histidine kinase"/>
    <property type="match status" value="1"/>
</dbReference>
<organism evidence="6 7">
    <name type="scientific">Sphingobacterium corticibacter</name>
    <dbReference type="NCBI Taxonomy" id="2171749"/>
    <lineage>
        <taxon>Bacteria</taxon>
        <taxon>Pseudomonadati</taxon>
        <taxon>Bacteroidota</taxon>
        <taxon>Sphingobacteriia</taxon>
        <taxon>Sphingobacteriales</taxon>
        <taxon>Sphingobacteriaceae</taxon>
        <taxon>Sphingobacterium</taxon>
    </lineage>
</organism>
<dbReference type="Gene3D" id="1.10.287.130">
    <property type="match status" value="1"/>
</dbReference>
<dbReference type="Gene3D" id="3.30.565.10">
    <property type="entry name" value="Histidine kinase-like ATPase, C-terminal domain"/>
    <property type="match status" value="1"/>
</dbReference>
<name>A0A2T8HK38_9SPHI</name>
<dbReference type="OrthoDB" id="921707at2"/>
<evidence type="ECO:0000256" key="2">
    <source>
        <dbReference type="ARBA" id="ARBA00012438"/>
    </source>
</evidence>
<dbReference type="EMBL" id="QDKG01000002">
    <property type="protein sequence ID" value="PVH25765.1"/>
    <property type="molecule type" value="Genomic_DNA"/>
</dbReference>
<dbReference type="AlphaFoldDB" id="A0A2T8HK38"/>
<dbReference type="InterPro" id="IPR003661">
    <property type="entry name" value="HisK_dim/P_dom"/>
</dbReference>
<dbReference type="SUPFAM" id="SSF47384">
    <property type="entry name" value="Homodimeric domain of signal transducing histidine kinase"/>
    <property type="match status" value="1"/>
</dbReference>
<keyword evidence="3" id="KW-0597">Phosphoprotein</keyword>
<feature type="domain" description="Histidine kinase" evidence="5">
    <location>
        <begin position="249"/>
        <end position="466"/>
    </location>
</feature>
<dbReference type="PROSITE" id="PS51257">
    <property type="entry name" value="PROKAR_LIPOPROTEIN"/>
    <property type="match status" value="1"/>
</dbReference>
<keyword evidence="7" id="KW-1185">Reference proteome</keyword>
<dbReference type="PRINTS" id="PR00344">
    <property type="entry name" value="BCTRLSENSOR"/>
</dbReference>
<dbReference type="SMART" id="SM00388">
    <property type="entry name" value="HisKA"/>
    <property type="match status" value="1"/>
</dbReference>
<dbReference type="RefSeq" id="WP_116775336.1">
    <property type="nucleotide sequence ID" value="NZ_QDKG01000002.1"/>
</dbReference>
<dbReference type="Proteomes" id="UP000245627">
    <property type="component" value="Unassembled WGS sequence"/>
</dbReference>